<dbReference type="InterPro" id="IPR012334">
    <property type="entry name" value="Pectin_lyas_fold"/>
</dbReference>
<dbReference type="InterPro" id="IPR011050">
    <property type="entry name" value="Pectin_lyase_fold/virulence"/>
</dbReference>
<name>A0ABR1J3S2_9AGAR</name>
<evidence type="ECO:0000259" key="1">
    <source>
        <dbReference type="Pfam" id="PF12708"/>
    </source>
</evidence>
<dbReference type="Proteomes" id="UP001498398">
    <property type="component" value="Unassembled WGS sequence"/>
</dbReference>
<keyword evidence="3" id="KW-1185">Reference proteome</keyword>
<evidence type="ECO:0000313" key="3">
    <source>
        <dbReference type="Proteomes" id="UP001498398"/>
    </source>
</evidence>
<proteinExistence type="predicted"/>
<dbReference type="InterPro" id="IPR024535">
    <property type="entry name" value="RHGA/B-epi-like_pectate_lyase"/>
</dbReference>
<dbReference type="Gene3D" id="2.160.20.10">
    <property type="entry name" value="Single-stranded right-handed beta-helix, Pectin lyase-like"/>
    <property type="match status" value="2"/>
</dbReference>
<evidence type="ECO:0000313" key="2">
    <source>
        <dbReference type="EMBL" id="KAK7449661.1"/>
    </source>
</evidence>
<gene>
    <name evidence="2" type="ORF">VKT23_013135</name>
</gene>
<dbReference type="PANTHER" id="PTHR33928:SF2">
    <property type="entry name" value="PECTATE LYASE SUPERFAMILY PROTEIN DOMAIN-CONTAINING PROTEIN-RELATED"/>
    <property type="match status" value="1"/>
</dbReference>
<feature type="domain" description="Rhamnogalacturonase A/B/Epimerase-like pectate lyase" evidence="1">
    <location>
        <begin position="432"/>
        <end position="489"/>
    </location>
</feature>
<reference evidence="2 3" key="1">
    <citation type="submission" date="2024-01" db="EMBL/GenBank/DDBJ databases">
        <title>A draft genome for the cacao thread blight pathogen Marasmiellus scandens.</title>
        <authorList>
            <person name="Baruah I.K."/>
            <person name="Leung J."/>
            <person name="Bukari Y."/>
            <person name="Amoako-Attah I."/>
            <person name="Meinhardt L.W."/>
            <person name="Bailey B.A."/>
            <person name="Cohen S.P."/>
        </authorList>
    </citation>
    <scope>NUCLEOTIDE SEQUENCE [LARGE SCALE GENOMIC DNA]</scope>
    <source>
        <strain evidence="2 3">GH-19</strain>
    </source>
</reference>
<comment type="caution">
    <text evidence="2">The sequence shown here is derived from an EMBL/GenBank/DDBJ whole genome shotgun (WGS) entry which is preliminary data.</text>
</comment>
<dbReference type="SUPFAM" id="SSF51126">
    <property type="entry name" value="Pectin lyase-like"/>
    <property type="match status" value="2"/>
</dbReference>
<accession>A0ABR1J3S2</accession>
<dbReference type="PANTHER" id="PTHR33928">
    <property type="entry name" value="POLYGALACTURONASE QRT3"/>
    <property type="match status" value="1"/>
</dbReference>
<protein>
    <recommendedName>
        <fullName evidence="1">Rhamnogalacturonase A/B/Epimerase-like pectate lyase domain-containing protein</fullName>
    </recommendedName>
</protein>
<dbReference type="EMBL" id="JBANRG010000035">
    <property type="protein sequence ID" value="KAK7449661.1"/>
    <property type="molecule type" value="Genomic_DNA"/>
</dbReference>
<dbReference type="CDD" id="cd23668">
    <property type="entry name" value="GH55_beta13glucanase-like"/>
    <property type="match status" value="1"/>
</dbReference>
<dbReference type="InterPro" id="IPR039279">
    <property type="entry name" value="QRT3-like"/>
</dbReference>
<organism evidence="2 3">
    <name type="scientific">Marasmiellus scandens</name>
    <dbReference type="NCBI Taxonomy" id="2682957"/>
    <lineage>
        <taxon>Eukaryota</taxon>
        <taxon>Fungi</taxon>
        <taxon>Dikarya</taxon>
        <taxon>Basidiomycota</taxon>
        <taxon>Agaricomycotina</taxon>
        <taxon>Agaricomycetes</taxon>
        <taxon>Agaricomycetidae</taxon>
        <taxon>Agaricales</taxon>
        <taxon>Marasmiineae</taxon>
        <taxon>Omphalotaceae</taxon>
        <taxon>Marasmiellus</taxon>
    </lineage>
</organism>
<dbReference type="Pfam" id="PF12708">
    <property type="entry name" value="Pect-lyase_RHGA_epim"/>
    <property type="match status" value="2"/>
</dbReference>
<sequence length="793" mass="86506">MPDNRWTSLCGLLSFGRSTAPSDSLSTQHAMEGWGANLPPLGPGNASADAPYWRETIKHQGMSAFHPKSAKYQVFRNVKDYGAKGDGKTDDSAAINRAISDGGRCGGKESTSSTITPAVVYFPSGVYLVKKAITPYYYTQLLGDARNPPTLLADNSFRDMAVIDADPYIPGGHGKQWFVNQNNFYRSVKNFIIDTRLVPPEVQQGTGIHWQVSQGTSLQNIKFYMSSAANTAHQGIWMENGSGGFMGDLEFNGGKFGMWVGNQQFTVRNVVFDTCQTAVFGVWNWGWTFQRIEINNCGVGFDLLTGGITADTQSVGSEAIIDVVVRNTNIFIHTSKPSQGYLAGSIVLNNIDLHNVKVAVAAGENNQVVLEGGNRKIEAWIQGNVYQGSESTGRFTQGEIAAPKKAKVLLDNQGRIVSRGRPQYEDYSVDQIVSVKDYGAKGDGKTDDTAILQHILNEFADKKIIFVDAGTYLITDTLTVPPGSRVTGEVWSVIAGTGDAFRDSSRPRVMVRVGEEGSQGIVEISDILFSTVGPTPGAILVEWNIQEPEGVQAGAGLWDTHIRLGGAAGSQLESDTCPRGNEDYDKSTAAFLSIHLTPKSTGYFEATWVWLADHNLDLDGTTQISVFAGRGILSESQGPVWLIGTSSEHHTIYQYNLVNAKNHYIGFAQTETPYYQPEPIVPIPFLLNESYHDPDFPEDLKSSWALTIKGSEDILILGGGFYSFFYNYTQDRLKDSSCQAHIVNVDSSSRNISLYSISTVGVTHMISVDGKAVMEHSENRNGFAATVTSWVSD</sequence>
<feature type="domain" description="Rhamnogalacturonase A/B/Epimerase-like pectate lyase" evidence="1">
    <location>
        <begin position="75"/>
        <end position="302"/>
    </location>
</feature>